<keyword evidence="3" id="KW-1185">Reference proteome</keyword>
<organism evidence="2 3">
    <name type="scientific">Microbispora oryzae</name>
    <dbReference type="NCBI Taxonomy" id="2806554"/>
    <lineage>
        <taxon>Bacteria</taxon>
        <taxon>Bacillati</taxon>
        <taxon>Actinomycetota</taxon>
        <taxon>Actinomycetes</taxon>
        <taxon>Streptosporangiales</taxon>
        <taxon>Streptosporangiaceae</taxon>
        <taxon>Microbispora</taxon>
    </lineage>
</organism>
<accession>A0A941AH09</accession>
<gene>
    <name evidence="2" type="ORF">JOL79_07045</name>
</gene>
<dbReference type="Proteomes" id="UP000674234">
    <property type="component" value="Unassembled WGS sequence"/>
</dbReference>
<protein>
    <recommendedName>
        <fullName evidence="4">Helix-turn-helix domain-containing protein</fullName>
    </recommendedName>
</protein>
<reference evidence="2" key="1">
    <citation type="submission" date="2021-02" db="EMBL/GenBank/DDBJ databases">
        <title>Draft genome sequence of Microbispora sp. RL4-1S isolated from rice leaves in Thailand.</title>
        <authorList>
            <person name="Muangham S."/>
            <person name="Duangmal K."/>
        </authorList>
    </citation>
    <scope>NUCLEOTIDE SEQUENCE</scope>
    <source>
        <strain evidence="2">RL4-1S</strain>
    </source>
</reference>
<name>A0A941AH09_9ACTN</name>
<evidence type="ECO:0000256" key="1">
    <source>
        <dbReference type="SAM" id="MobiDB-lite"/>
    </source>
</evidence>
<sequence length="391" mass="43452">MTLPEEWPSVDEAELLDGEVEVGYEDGDDEPDYFARVMYYVLDFPGLGRVGKDAYVCLVRGLGWGRRRRKMTREQLAAVMSISTDTFDRGVKELVKHGLVEVNRRRDSSTGNWATSSYLLKDTKSAQMRARIVELEQALGKRQPKTEAKPQVSTSPQNAARTEPDNSGGDEGHRSADCGMDVTSEDTTSPQVATSPQNAEPPGRNLRNRRAADCGHRRENSLEREEQREEKDLGLPAVGGPTRRTARAREAPAAQPGISIQAQTLLAELRRYRGAPGWARQRHLLPMAAQALDRFGRDAVVRYAVMVAAEERFEPHQHIPEFREALRRLGRDVQLGDACALDGLDPAACPCDSPTFPPPDRPWTQDDQTDWERVLERLGVADEDLGAAAEG</sequence>
<dbReference type="AlphaFoldDB" id="A0A941AH09"/>
<dbReference type="EMBL" id="JAFCNB010000003">
    <property type="protein sequence ID" value="MBP2703555.1"/>
    <property type="molecule type" value="Genomic_DNA"/>
</dbReference>
<evidence type="ECO:0008006" key="4">
    <source>
        <dbReference type="Google" id="ProtNLM"/>
    </source>
</evidence>
<dbReference type="InterPro" id="IPR036388">
    <property type="entry name" value="WH-like_DNA-bd_sf"/>
</dbReference>
<evidence type="ECO:0000313" key="2">
    <source>
        <dbReference type="EMBL" id="MBP2703555.1"/>
    </source>
</evidence>
<comment type="caution">
    <text evidence="2">The sequence shown here is derived from an EMBL/GenBank/DDBJ whole genome shotgun (WGS) entry which is preliminary data.</text>
</comment>
<dbReference type="Gene3D" id="1.10.10.10">
    <property type="entry name" value="Winged helix-like DNA-binding domain superfamily/Winged helix DNA-binding domain"/>
    <property type="match status" value="1"/>
</dbReference>
<evidence type="ECO:0000313" key="3">
    <source>
        <dbReference type="Proteomes" id="UP000674234"/>
    </source>
</evidence>
<feature type="compositionally biased region" description="Polar residues" evidence="1">
    <location>
        <begin position="151"/>
        <end position="160"/>
    </location>
</feature>
<feature type="compositionally biased region" description="Basic and acidic residues" evidence="1">
    <location>
        <begin position="210"/>
        <end position="233"/>
    </location>
</feature>
<feature type="compositionally biased region" description="Polar residues" evidence="1">
    <location>
        <begin position="185"/>
        <end position="198"/>
    </location>
</feature>
<dbReference type="RefSeq" id="WP_210154866.1">
    <property type="nucleotide sequence ID" value="NZ_JAFCNB010000003.1"/>
</dbReference>
<proteinExistence type="predicted"/>
<feature type="region of interest" description="Disordered" evidence="1">
    <location>
        <begin position="136"/>
        <end position="254"/>
    </location>
</feature>